<dbReference type="VEuPathDB" id="FungiDB:EYZ11_009379"/>
<dbReference type="Proteomes" id="UP000308092">
    <property type="component" value="Unassembled WGS sequence"/>
</dbReference>
<evidence type="ECO:0000313" key="4">
    <source>
        <dbReference type="Proteomes" id="UP000308092"/>
    </source>
</evidence>
<dbReference type="PANTHER" id="PTHR42080">
    <property type="entry name" value="SRR1 DOMAIN-CONTAINING PROTEIN"/>
    <property type="match status" value="1"/>
</dbReference>
<sequence>MPHTSRKRTPHHQHKRLQVTDDSGWTHVTTSGKSARQVLRTTLPQESQSHPFLPAEAPSRLTQEELQQQLQRCRQRWEDSDTWKVVEETLRSWGMAVDDGIVCIGMGSPSGFLRGGWVDRRSVSMYQLAGLMSIVDWMRRTHPNVNVYAQDPVLNAHDKFLLLSLGINVLEHPDAFEKVSPATFLYCPGAEQTHLVQLLASNPAFLFGGPLEDIESETVRQFVKTKGSTRLPRFEDHEHAFWNMRLYYPADLAGNKSDRE</sequence>
<feature type="compositionally biased region" description="Basic residues" evidence="1">
    <location>
        <begin position="1"/>
        <end position="17"/>
    </location>
</feature>
<comment type="caution">
    <text evidence="3">The sequence shown here is derived from an EMBL/GenBank/DDBJ whole genome shotgun (WGS) entry which is preliminary data.</text>
</comment>
<reference evidence="3 4" key="1">
    <citation type="submission" date="2019-03" db="EMBL/GenBank/DDBJ databases">
        <title>The genome sequence of a newly discovered highly antifungal drug resistant Aspergillus species, Aspergillus tanneri NIH 1004.</title>
        <authorList>
            <person name="Mounaud S."/>
            <person name="Singh I."/>
            <person name="Joardar V."/>
            <person name="Pakala S."/>
            <person name="Pakala S."/>
            <person name="Venepally P."/>
            <person name="Hoover J."/>
            <person name="Nierman W."/>
            <person name="Chung J."/>
            <person name="Losada L."/>
        </authorList>
    </citation>
    <scope>NUCLEOTIDE SEQUENCE [LARGE SCALE GENOMIC DNA]</scope>
    <source>
        <strain evidence="3 4">NIH1004</strain>
    </source>
</reference>
<feature type="region of interest" description="Disordered" evidence="1">
    <location>
        <begin position="1"/>
        <end position="36"/>
    </location>
</feature>
<dbReference type="InterPro" id="IPR012942">
    <property type="entry name" value="SRR1-like"/>
</dbReference>
<name>A0A4S3J820_9EURO</name>
<evidence type="ECO:0000256" key="1">
    <source>
        <dbReference type="SAM" id="MobiDB-lite"/>
    </source>
</evidence>
<proteinExistence type="predicted"/>
<dbReference type="EMBL" id="SOSA01000441">
    <property type="protein sequence ID" value="THC91166.1"/>
    <property type="molecule type" value="Genomic_DNA"/>
</dbReference>
<accession>A0A4S3J820</accession>
<evidence type="ECO:0000259" key="2">
    <source>
        <dbReference type="Pfam" id="PF07985"/>
    </source>
</evidence>
<protein>
    <recommendedName>
        <fullName evidence="2">SRR1-like domain-containing protein</fullName>
    </recommendedName>
</protein>
<evidence type="ECO:0000313" key="3">
    <source>
        <dbReference type="EMBL" id="THC91166.1"/>
    </source>
</evidence>
<dbReference type="Pfam" id="PF07985">
    <property type="entry name" value="SRR1"/>
    <property type="match status" value="1"/>
</dbReference>
<dbReference type="AlphaFoldDB" id="A0A4S3J820"/>
<gene>
    <name evidence="3" type="ORF">EYZ11_009379</name>
</gene>
<organism evidence="3 4">
    <name type="scientific">Aspergillus tanneri</name>
    <dbReference type="NCBI Taxonomy" id="1220188"/>
    <lineage>
        <taxon>Eukaryota</taxon>
        <taxon>Fungi</taxon>
        <taxon>Dikarya</taxon>
        <taxon>Ascomycota</taxon>
        <taxon>Pezizomycotina</taxon>
        <taxon>Eurotiomycetes</taxon>
        <taxon>Eurotiomycetidae</taxon>
        <taxon>Eurotiales</taxon>
        <taxon>Aspergillaceae</taxon>
        <taxon>Aspergillus</taxon>
        <taxon>Aspergillus subgen. Circumdati</taxon>
    </lineage>
</organism>
<feature type="compositionally biased region" description="Polar residues" evidence="1">
    <location>
        <begin position="20"/>
        <end position="36"/>
    </location>
</feature>
<dbReference type="PANTHER" id="PTHR42080:SF1">
    <property type="entry name" value="SRR1-LIKE DOMAIN-CONTAINING PROTEIN"/>
    <property type="match status" value="1"/>
</dbReference>
<feature type="domain" description="SRR1-like" evidence="2">
    <location>
        <begin position="99"/>
        <end position="248"/>
    </location>
</feature>
<keyword evidence="4" id="KW-1185">Reference proteome</keyword>